<reference evidence="3" key="1">
    <citation type="submission" date="2022-12" db="EMBL/GenBank/DDBJ databases">
        <title>Reference genome sequencing for broad-spectrum identification of bacterial and archaeal isolates by mass spectrometry.</title>
        <authorList>
            <person name="Sekiguchi Y."/>
            <person name="Tourlousse D.M."/>
        </authorList>
    </citation>
    <scope>NUCLEOTIDE SEQUENCE</scope>
    <source>
        <strain evidence="3">ASRB1</strain>
    </source>
</reference>
<comment type="similarity">
    <text evidence="1">Belongs to the 4-hydroxybenzoyl-CoA thioesterase family.</text>
</comment>
<dbReference type="RefSeq" id="WP_281796315.1">
    <property type="nucleotide sequence ID" value="NZ_BSDR01000001.1"/>
</dbReference>
<evidence type="ECO:0000313" key="3">
    <source>
        <dbReference type="EMBL" id="GLI36122.1"/>
    </source>
</evidence>
<dbReference type="InterPro" id="IPR029069">
    <property type="entry name" value="HotDog_dom_sf"/>
</dbReference>
<dbReference type="AlphaFoldDB" id="A0A9W6FWJ2"/>
<dbReference type="SUPFAM" id="SSF54637">
    <property type="entry name" value="Thioesterase/thiol ester dehydrase-isomerase"/>
    <property type="match status" value="1"/>
</dbReference>
<keyword evidence="4" id="KW-1185">Reference proteome</keyword>
<dbReference type="InterPro" id="IPR006684">
    <property type="entry name" value="YbgC/YbaW"/>
</dbReference>
<dbReference type="PANTHER" id="PTHR31793:SF27">
    <property type="entry name" value="NOVEL THIOESTERASE SUPERFAMILY DOMAIN AND SAPOSIN A-TYPE DOMAIN CONTAINING PROTEIN (0610012H03RIK)"/>
    <property type="match status" value="1"/>
</dbReference>
<accession>A0A9W6FWJ2</accession>
<dbReference type="EMBL" id="BSDR01000001">
    <property type="protein sequence ID" value="GLI36122.1"/>
    <property type="molecule type" value="Genomic_DNA"/>
</dbReference>
<comment type="caution">
    <text evidence="3">The sequence shown here is derived from an EMBL/GenBank/DDBJ whole genome shotgun (WGS) entry which is preliminary data.</text>
</comment>
<dbReference type="Proteomes" id="UP001144372">
    <property type="component" value="Unassembled WGS sequence"/>
</dbReference>
<dbReference type="CDD" id="cd00586">
    <property type="entry name" value="4HBT"/>
    <property type="match status" value="1"/>
</dbReference>
<dbReference type="PIRSF" id="PIRSF003230">
    <property type="entry name" value="YbgC"/>
    <property type="match status" value="1"/>
</dbReference>
<dbReference type="InterPro" id="IPR050563">
    <property type="entry name" value="4-hydroxybenzoyl-CoA_TE"/>
</dbReference>
<name>A0A9W6FWJ2_9BACT</name>
<dbReference type="Pfam" id="PF13279">
    <property type="entry name" value="4HBT_2"/>
    <property type="match status" value="1"/>
</dbReference>
<keyword evidence="2" id="KW-0378">Hydrolase</keyword>
<dbReference type="PANTHER" id="PTHR31793">
    <property type="entry name" value="4-HYDROXYBENZOYL-COA THIOESTERASE FAMILY MEMBER"/>
    <property type="match status" value="1"/>
</dbReference>
<evidence type="ECO:0000313" key="4">
    <source>
        <dbReference type="Proteomes" id="UP001144372"/>
    </source>
</evidence>
<evidence type="ECO:0008006" key="5">
    <source>
        <dbReference type="Google" id="ProtNLM"/>
    </source>
</evidence>
<evidence type="ECO:0000256" key="2">
    <source>
        <dbReference type="ARBA" id="ARBA00022801"/>
    </source>
</evidence>
<gene>
    <name evidence="3" type="ORF">DAMNIGENAA_35550</name>
</gene>
<protein>
    <recommendedName>
        <fullName evidence="5">Acyl-CoA thioesterase</fullName>
    </recommendedName>
</protein>
<evidence type="ECO:0000256" key="1">
    <source>
        <dbReference type="ARBA" id="ARBA00005953"/>
    </source>
</evidence>
<dbReference type="Gene3D" id="3.10.129.10">
    <property type="entry name" value="Hotdog Thioesterase"/>
    <property type="match status" value="1"/>
</dbReference>
<sequence>MTNPIAPPPGKSVEIPITVRFGDTDPYGVVYFASYFRYCHQGIEEFFRHLGLAPQEIFRNTEEGFGLPIVEASCSFHKPVRYGESLRLAVYIMQARSKVLTFGFYFYPSEGDALIAHGEATLVAIDRSWQSRSLPDELRQVLQPYVPPLQHS</sequence>
<organism evidence="3 4">
    <name type="scientific">Desulforhabdus amnigena</name>
    <dbReference type="NCBI Taxonomy" id="40218"/>
    <lineage>
        <taxon>Bacteria</taxon>
        <taxon>Pseudomonadati</taxon>
        <taxon>Thermodesulfobacteriota</taxon>
        <taxon>Syntrophobacteria</taxon>
        <taxon>Syntrophobacterales</taxon>
        <taxon>Syntrophobacteraceae</taxon>
        <taxon>Desulforhabdus</taxon>
    </lineage>
</organism>
<proteinExistence type="inferred from homology"/>
<dbReference type="GO" id="GO:0047617">
    <property type="term" value="F:fatty acyl-CoA hydrolase activity"/>
    <property type="evidence" value="ECO:0007669"/>
    <property type="project" value="TreeGrafter"/>
</dbReference>